<dbReference type="Proteomes" id="UP000033052">
    <property type="component" value="Chromosome"/>
</dbReference>
<reference evidence="2 3" key="1">
    <citation type="journal article" date="2015" name="PLoS ONE">
        <title>A universal mariner transposon system for forward genetic studies in the genus clostridium.</title>
        <authorList>
            <person name="Zhang Y."/>
            <person name="Grosse-Honebrink A."/>
            <person name="Minton N.P."/>
        </authorList>
    </citation>
    <scope>NUCLEOTIDE SEQUENCE [LARGE SCALE GENOMIC DNA]</scope>
    <source>
        <strain evidence="2 3">NCIMB 10696</strain>
    </source>
</reference>
<keyword evidence="2" id="KW-0808">Transferase</keyword>
<dbReference type="PROSITE" id="PS51186">
    <property type="entry name" value="GNAT"/>
    <property type="match status" value="1"/>
</dbReference>
<keyword evidence="2" id="KW-0012">Acyltransferase</keyword>
<dbReference type="InterPro" id="IPR000182">
    <property type="entry name" value="GNAT_dom"/>
</dbReference>
<dbReference type="RefSeq" id="WP_033059211.1">
    <property type="nucleotide sequence ID" value="NZ_CP009225.1"/>
</dbReference>
<protein>
    <submittedName>
        <fullName evidence="2">Beta-lysine N6-acetyltransferase AblB</fullName>
        <ecNumber evidence="2">2.3.1.-</ecNumber>
    </submittedName>
</protein>
<dbReference type="SUPFAM" id="SSF55729">
    <property type="entry name" value="Acyl-CoA N-acyltransferases (Nat)"/>
    <property type="match status" value="1"/>
</dbReference>
<proteinExistence type="predicted"/>
<dbReference type="InterPro" id="IPR022525">
    <property type="entry name" value="GNAT_AblB"/>
</dbReference>
<dbReference type="KEGG" id="cld:CLSPO_c15730"/>
<dbReference type="InterPro" id="IPR016181">
    <property type="entry name" value="Acyl_CoA_acyltransferase"/>
</dbReference>
<gene>
    <name evidence="2" type="primary">ablB</name>
    <name evidence="2" type="ORF">CLSPO_c15730</name>
</gene>
<feature type="domain" description="N-acetyltransferase" evidence="1">
    <location>
        <begin position="133"/>
        <end position="283"/>
    </location>
</feature>
<evidence type="ECO:0000259" key="1">
    <source>
        <dbReference type="PROSITE" id="PS51186"/>
    </source>
</evidence>
<dbReference type="Pfam" id="PF00583">
    <property type="entry name" value="Acetyltransf_1"/>
    <property type="match status" value="1"/>
</dbReference>
<dbReference type="NCBIfam" id="TIGR03827">
    <property type="entry name" value="GNAT_ablB"/>
    <property type="match status" value="1"/>
</dbReference>
<sequence length="283" mass="32599">MFDTTINISNSKIQHGPKNNRIYLMHLQKEDMPKILDDLDSLANFYGYSKIFAKVPKASAKTFFEYGYISEAKISRFFNGTEDCIFMAKYMDNKRNTEIDKDLNRKVLDVALSKKLENSFKNNSVDYNLPKEFSFKKAKPSDASKMAALYSKVFNSYPFPVSDPQYIKETMNDNVIYFGVWKGNDIVALSSCEMCLEDKNVEMTDFAVVPDYRGHKFAYFLLGEMEKEMRKREIKTAYTIARSTSYGMNSTFAKCGYSFKGRLIKNTQIGGDIEDMNVWSKAL</sequence>
<dbReference type="AlphaFoldDB" id="A0A7U4LMR5"/>
<evidence type="ECO:0000313" key="3">
    <source>
        <dbReference type="Proteomes" id="UP000033052"/>
    </source>
</evidence>
<dbReference type="CDD" id="cd04301">
    <property type="entry name" value="NAT_SF"/>
    <property type="match status" value="1"/>
</dbReference>
<evidence type="ECO:0000313" key="2">
    <source>
        <dbReference type="EMBL" id="AKC62293.1"/>
    </source>
</evidence>
<accession>A0A7U4LMR5</accession>
<dbReference type="EMBL" id="CP009225">
    <property type="protein sequence ID" value="AKC62293.1"/>
    <property type="molecule type" value="Genomic_DNA"/>
</dbReference>
<dbReference type="Gene3D" id="3.40.630.30">
    <property type="match status" value="1"/>
</dbReference>
<name>A0A7U4LMR5_CLOSG</name>
<dbReference type="GO" id="GO:0008080">
    <property type="term" value="F:N-acetyltransferase activity"/>
    <property type="evidence" value="ECO:0007669"/>
    <property type="project" value="InterPro"/>
</dbReference>
<dbReference type="EC" id="2.3.1.-" evidence="2"/>
<dbReference type="GeneID" id="92938283"/>
<organism evidence="2 3">
    <name type="scientific">Clostridium sporogenes</name>
    <dbReference type="NCBI Taxonomy" id="1509"/>
    <lineage>
        <taxon>Bacteria</taxon>
        <taxon>Bacillati</taxon>
        <taxon>Bacillota</taxon>
        <taxon>Clostridia</taxon>
        <taxon>Eubacteriales</taxon>
        <taxon>Clostridiaceae</taxon>
        <taxon>Clostridium</taxon>
    </lineage>
</organism>